<keyword evidence="1" id="KW-0812">Transmembrane</keyword>
<dbReference type="KEGG" id="fpa:FPR_22090"/>
<organism evidence="2 3">
    <name type="scientific">Faecalibacterium prausnitzii SL3/3</name>
    <dbReference type="NCBI Taxonomy" id="657322"/>
    <lineage>
        <taxon>Bacteria</taxon>
        <taxon>Bacillati</taxon>
        <taxon>Bacillota</taxon>
        <taxon>Clostridia</taxon>
        <taxon>Eubacteriales</taxon>
        <taxon>Oscillospiraceae</taxon>
        <taxon>Faecalibacterium</taxon>
    </lineage>
</organism>
<evidence type="ECO:0000256" key="1">
    <source>
        <dbReference type="SAM" id="Phobius"/>
    </source>
</evidence>
<dbReference type="Proteomes" id="UP000007059">
    <property type="component" value="Chromosome"/>
</dbReference>
<proteinExistence type="predicted"/>
<dbReference type="HOGENOM" id="CLU_3270356_0_0_9"/>
<gene>
    <name evidence="2" type="ORF">FPR_22090</name>
</gene>
<feature type="transmembrane region" description="Helical" evidence="1">
    <location>
        <begin position="6"/>
        <end position="26"/>
    </location>
</feature>
<reference evidence="2 3" key="1">
    <citation type="submission" date="2010-03" db="EMBL/GenBank/DDBJ databases">
        <title>The genome sequence of Faecalibacterium prausnitzii SL3/3.</title>
        <authorList>
            <consortium name="metaHIT consortium -- http://www.metahit.eu/"/>
            <person name="Pajon A."/>
            <person name="Turner K."/>
            <person name="Parkhill J."/>
            <person name="Duncan S."/>
            <person name="Flint H."/>
        </authorList>
    </citation>
    <scope>NUCLEOTIDE SEQUENCE [LARGE SCALE GENOMIC DNA]</scope>
    <source>
        <strain evidence="2 3">SL3/3</strain>
    </source>
</reference>
<sequence length="41" mass="4899">MNFDIQTVYYVAMLFFGFAGFVKTVLEIFKMLHHHSESRDK</sequence>
<dbReference type="PATRIC" id="fig|657322.3.peg.2133"/>
<dbReference type="EMBL" id="FP929046">
    <property type="protein sequence ID" value="CBL02399.1"/>
    <property type="molecule type" value="Genomic_DNA"/>
</dbReference>
<keyword evidence="1" id="KW-1133">Transmembrane helix</keyword>
<evidence type="ECO:0000313" key="2">
    <source>
        <dbReference type="EMBL" id="CBL02399.1"/>
    </source>
</evidence>
<reference evidence="2 3" key="2">
    <citation type="submission" date="2010-03" db="EMBL/GenBank/DDBJ databases">
        <authorList>
            <person name="Pajon A."/>
        </authorList>
    </citation>
    <scope>NUCLEOTIDE SEQUENCE [LARGE SCALE GENOMIC DNA]</scope>
    <source>
        <strain evidence="2 3">SL3/3</strain>
    </source>
</reference>
<keyword evidence="1" id="KW-0472">Membrane</keyword>
<dbReference type="AlphaFoldDB" id="D4KC36"/>
<protein>
    <submittedName>
        <fullName evidence="2">Uncharacterized protein</fullName>
    </submittedName>
</protein>
<accession>D4KC36</accession>
<name>D4KC36_9FIRM</name>
<dbReference type="RefSeq" id="WP_015537920.1">
    <property type="nucleotide sequence ID" value="NC_021020.1"/>
</dbReference>
<evidence type="ECO:0000313" key="3">
    <source>
        <dbReference type="Proteomes" id="UP000007059"/>
    </source>
</evidence>